<name>A0A0K1XE14_9GAMM</name>
<evidence type="ECO:0000313" key="1">
    <source>
        <dbReference type="EMBL" id="AKX59412.1"/>
    </source>
</evidence>
<organism evidence="1 2">
    <name type="scientific">Thiopseudomonas alkaliphila</name>
    <dbReference type="NCBI Taxonomy" id="1697053"/>
    <lineage>
        <taxon>Bacteria</taxon>
        <taxon>Pseudomonadati</taxon>
        <taxon>Pseudomonadota</taxon>
        <taxon>Gammaproteobacteria</taxon>
        <taxon>Pseudomonadales</taxon>
        <taxon>Pseudomonadaceae</taxon>
        <taxon>Thiopseudomonas</taxon>
    </lineage>
</organism>
<protein>
    <submittedName>
        <fullName evidence="1">Uncharacterized protein</fullName>
    </submittedName>
</protein>
<dbReference type="Proteomes" id="UP000063953">
    <property type="component" value="Chromosome"/>
</dbReference>
<evidence type="ECO:0000313" key="2">
    <source>
        <dbReference type="Proteomes" id="UP000063953"/>
    </source>
</evidence>
<dbReference type="RefSeq" id="WP_053100590.1">
    <property type="nucleotide sequence ID" value="NZ_CP012365.1"/>
</dbReference>
<reference evidence="1 2" key="1">
    <citation type="journal article" date="2015" name="Genome Announc.">
        <title>Genome Sequences of Oblitimonas alkaliphila gen. nov. sp. nov. (Proposed), a Novel Bacterium of the Pseudomonadaceae Family.</title>
        <authorList>
            <person name="Lauer A.C."/>
            <person name="Nicholson A.C."/>
            <person name="Humrighouse B.W."/>
            <person name="Emery B."/>
            <person name="Drobish A."/>
            <person name="Juieng P."/>
            <person name="Loparev V."/>
            <person name="McQuiston J.R."/>
        </authorList>
    </citation>
    <scope>NUCLEOTIDE SEQUENCE [LARGE SCALE GENOMIC DNA]</scope>
    <source>
        <strain evidence="1 2">E5571</strain>
    </source>
</reference>
<accession>A0A0K1XE14</accession>
<keyword evidence="2" id="KW-1185">Reference proteome</keyword>
<dbReference type="AlphaFoldDB" id="A0A0K1XE14"/>
<gene>
    <name evidence="1" type="ORF">AKN88_05295</name>
</gene>
<sequence>MRLISTPIVRISSMSIDWRSPAVPAIYAAQQSLVAGTLWQHYCAFEVWTGSQFYWLAQDQVLELTTAQHQALQDQTSANYWATLWQLQQGLQPLSELQALVGDSQLSEAAASFTLHAQPHSVQITPLLIGLSAQRLGRSSSECANTPYRAYAIRYQAAHYYYAGGIWLTITAADYEQVINNPTLYYFSTALKLHSRWQQLAGVKRAVLKEMRNFLKQSNRKKQNNLKVVKL</sequence>
<dbReference type="EMBL" id="CP012365">
    <property type="protein sequence ID" value="AKX59412.1"/>
    <property type="molecule type" value="Genomic_DNA"/>
</dbReference>
<proteinExistence type="predicted"/>